<keyword evidence="1" id="KW-1185">Reference proteome</keyword>
<dbReference type="Proteomes" id="UP000827889">
    <property type="component" value="Chromosome 11"/>
</dbReference>
<name>A0ABM3GVP2_9MYRT</name>
<reference evidence="2" key="1">
    <citation type="submission" date="2025-08" db="UniProtKB">
        <authorList>
            <consortium name="RefSeq"/>
        </authorList>
    </citation>
    <scope>IDENTIFICATION</scope>
    <source>
        <tissue evidence="2">Leaf</tissue>
    </source>
</reference>
<organism evidence="1 2">
    <name type="scientific">Rhodamnia argentea</name>
    <dbReference type="NCBI Taxonomy" id="178133"/>
    <lineage>
        <taxon>Eukaryota</taxon>
        <taxon>Viridiplantae</taxon>
        <taxon>Streptophyta</taxon>
        <taxon>Embryophyta</taxon>
        <taxon>Tracheophyta</taxon>
        <taxon>Spermatophyta</taxon>
        <taxon>Magnoliopsida</taxon>
        <taxon>eudicotyledons</taxon>
        <taxon>Gunneridae</taxon>
        <taxon>Pentapetalae</taxon>
        <taxon>rosids</taxon>
        <taxon>malvids</taxon>
        <taxon>Myrtales</taxon>
        <taxon>Myrtaceae</taxon>
        <taxon>Myrtoideae</taxon>
        <taxon>Myrteae</taxon>
        <taxon>Australasian group</taxon>
        <taxon>Rhodamnia</taxon>
    </lineage>
</organism>
<dbReference type="PANTHER" id="PTHR36067:SF1">
    <property type="entry name" value="EXPRESSED PROTEIN"/>
    <property type="match status" value="1"/>
</dbReference>
<protein>
    <submittedName>
        <fullName evidence="2">Uncharacterized protein LOC115744039</fullName>
    </submittedName>
</protein>
<sequence length="89" mass="9814">MADIAILVAEEYERRIKNCPRLKPKVEEGGGGDQFEGLSLSLAAFSVSSFAERVTKKMMGEDNKMEMVKWVLEPKSPLSLAVSEGFFSA</sequence>
<evidence type="ECO:0000313" key="2">
    <source>
        <dbReference type="RefSeq" id="XP_048128415.1"/>
    </source>
</evidence>
<dbReference type="GeneID" id="115744039"/>
<gene>
    <name evidence="2" type="primary">LOC115744039</name>
</gene>
<dbReference type="PANTHER" id="PTHR36067">
    <property type="entry name" value="EXPRESSED PROTEIN"/>
    <property type="match status" value="1"/>
</dbReference>
<proteinExistence type="predicted"/>
<dbReference type="RefSeq" id="XP_048128415.1">
    <property type="nucleotide sequence ID" value="XM_048272458.1"/>
</dbReference>
<evidence type="ECO:0000313" key="1">
    <source>
        <dbReference type="Proteomes" id="UP000827889"/>
    </source>
</evidence>
<accession>A0ABM3GVP2</accession>